<dbReference type="GO" id="GO:0044781">
    <property type="term" value="P:bacterial-type flagellum organization"/>
    <property type="evidence" value="ECO:0007669"/>
    <property type="project" value="UniProtKB-KW"/>
</dbReference>
<proteinExistence type="inferred from homology"/>
<dbReference type="InterPro" id="IPR035890">
    <property type="entry name" value="Anti-sigma-28_factor_FlgM_sf"/>
</dbReference>
<dbReference type="InterPro" id="IPR007412">
    <property type="entry name" value="FlgM"/>
</dbReference>
<sequence length="87" mass="9958">MKIQNYGVNKVNPYQNQSLKTEKLKKSTVNMTDQIEISSAAKDLQGIKSYSTDRAERIGQIKEQVEAGNYKVDANKLASDLLRYYRK</sequence>
<evidence type="ECO:0000256" key="6">
    <source>
        <dbReference type="ARBA" id="ARBA00023163"/>
    </source>
</evidence>
<organism evidence="8 9">
    <name type="scientific">Rummeliibacillus stabekisii</name>
    <dbReference type="NCBI Taxonomy" id="241244"/>
    <lineage>
        <taxon>Bacteria</taxon>
        <taxon>Bacillati</taxon>
        <taxon>Bacillota</taxon>
        <taxon>Bacilli</taxon>
        <taxon>Bacillales</taxon>
        <taxon>Caryophanaceae</taxon>
        <taxon>Rummeliibacillus</taxon>
    </lineage>
</organism>
<keyword evidence="3" id="KW-0678">Repressor</keyword>
<dbReference type="Proteomes" id="UP000076021">
    <property type="component" value="Chromosome"/>
</dbReference>
<dbReference type="OrthoDB" id="2991036at2"/>
<evidence type="ECO:0000313" key="8">
    <source>
        <dbReference type="EMBL" id="AMW98130.1"/>
    </source>
</evidence>
<evidence type="ECO:0000259" key="7">
    <source>
        <dbReference type="Pfam" id="PF04316"/>
    </source>
</evidence>
<dbReference type="SUPFAM" id="SSF101498">
    <property type="entry name" value="Anti-sigma factor FlgM"/>
    <property type="match status" value="1"/>
</dbReference>
<keyword evidence="6" id="KW-0804">Transcription</keyword>
<evidence type="ECO:0000313" key="9">
    <source>
        <dbReference type="Proteomes" id="UP000076021"/>
    </source>
</evidence>
<keyword evidence="8" id="KW-0966">Cell projection</keyword>
<dbReference type="STRING" id="241244.ATY39_01070"/>
<keyword evidence="5" id="KW-0805">Transcription regulation</keyword>
<evidence type="ECO:0000256" key="3">
    <source>
        <dbReference type="ARBA" id="ARBA00022491"/>
    </source>
</evidence>
<evidence type="ECO:0000256" key="2">
    <source>
        <dbReference type="ARBA" id="ARBA00017823"/>
    </source>
</evidence>
<evidence type="ECO:0000256" key="5">
    <source>
        <dbReference type="ARBA" id="ARBA00023015"/>
    </source>
</evidence>
<feature type="domain" description="Anti-sigma-28 factor FlgM C-terminal" evidence="7">
    <location>
        <begin position="33"/>
        <end position="82"/>
    </location>
</feature>
<dbReference type="EMBL" id="CP014806">
    <property type="protein sequence ID" value="AMW98130.1"/>
    <property type="molecule type" value="Genomic_DNA"/>
</dbReference>
<comment type="similarity">
    <text evidence="1">Belongs to the FlgM family.</text>
</comment>
<keyword evidence="8" id="KW-0969">Cilium</keyword>
<keyword evidence="8" id="KW-0282">Flagellum</keyword>
<dbReference type="AlphaFoldDB" id="A0A143H9S2"/>
<keyword evidence="9" id="KW-1185">Reference proteome</keyword>
<dbReference type="Pfam" id="PF04316">
    <property type="entry name" value="FlgM"/>
    <property type="match status" value="1"/>
</dbReference>
<reference evidence="8 9" key="1">
    <citation type="journal article" date="2016" name="Genome Announc.">
        <title>Whole-Genome Sequence of Rummeliibacillus stabekisii Strain PP9 Isolated from Antarctic Soil.</title>
        <authorList>
            <person name="da Mota F.F."/>
            <person name="Vollu R.E."/>
            <person name="Jurelevicius D."/>
            <person name="Seldin L."/>
        </authorList>
    </citation>
    <scope>NUCLEOTIDE SEQUENCE [LARGE SCALE GENOMIC DNA]</scope>
    <source>
        <strain evidence="8 9">PP9</strain>
    </source>
</reference>
<gene>
    <name evidence="8" type="ORF">ATY39_01070</name>
</gene>
<dbReference type="KEGG" id="rst:ATY39_01070"/>
<dbReference type="NCBIfam" id="TIGR03824">
    <property type="entry name" value="FlgM_jcvi"/>
    <property type="match status" value="1"/>
</dbReference>
<evidence type="ECO:0000256" key="4">
    <source>
        <dbReference type="ARBA" id="ARBA00022795"/>
    </source>
</evidence>
<accession>A0A143H9S2</accession>
<name>A0A143H9S2_9BACL</name>
<evidence type="ECO:0000256" key="1">
    <source>
        <dbReference type="ARBA" id="ARBA00005322"/>
    </source>
</evidence>
<reference evidence="9" key="2">
    <citation type="submission" date="2016-03" db="EMBL/GenBank/DDBJ databases">
        <authorList>
            <person name="Seldin L."/>
        </authorList>
    </citation>
    <scope>NUCLEOTIDE SEQUENCE [LARGE SCALE GENOMIC DNA]</scope>
    <source>
        <strain evidence="9">PP9</strain>
    </source>
</reference>
<dbReference type="GO" id="GO:0045892">
    <property type="term" value="P:negative regulation of DNA-templated transcription"/>
    <property type="evidence" value="ECO:0007669"/>
    <property type="project" value="InterPro"/>
</dbReference>
<protein>
    <recommendedName>
        <fullName evidence="2">Negative regulator of flagellin synthesis</fullName>
    </recommendedName>
</protein>
<dbReference type="RefSeq" id="WP_066784580.1">
    <property type="nucleotide sequence ID" value="NZ_CP014806.1"/>
</dbReference>
<dbReference type="InterPro" id="IPR031316">
    <property type="entry name" value="FlgM_C"/>
</dbReference>
<keyword evidence="4" id="KW-1005">Bacterial flagellum biogenesis</keyword>